<dbReference type="InterPro" id="IPR050256">
    <property type="entry name" value="Glycosyltransferase_2"/>
</dbReference>
<dbReference type="SUPFAM" id="SSF53448">
    <property type="entry name" value="Nucleotide-diphospho-sugar transferases"/>
    <property type="match status" value="1"/>
</dbReference>
<reference evidence="10 11" key="1">
    <citation type="submission" date="2020-03" db="EMBL/GenBank/DDBJ databases">
        <title>Genomic Encyclopedia of Type Strains, Phase III (KMG-III): the genomes of soil and plant-associated and newly described type strains.</title>
        <authorList>
            <person name="Whitman W."/>
        </authorList>
    </citation>
    <scope>NUCLEOTIDE SEQUENCE [LARGE SCALE GENOMIC DNA]</scope>
    <source>
        <strain evidence="10 11">CECT 4207</strain>
    </source>
</reference>
<keyword evidence="4 7" id="KW-1133">Transmembrane helix</keyword>
<dbReference type="Pfam" id="PF04138">
    <property type="entry name" value="GtrA_DPMS_TM"/>
    <property type="match status" value="1"/>
</dbReference>
<dbReference type="RefSeq" id="WP_167267161.1">
    <property type="nucleotide sequence ID" value="NZ_BAAAVO010000002.1"/>
</dbReference>
<dbReference type="Proteomes" id="UP000802392">
    <property type="component" value="Unassembled WGS sequence"/>
</dbReference>
<dbReference type="InterPro" id="IPR001173">
    <property type="entry name" value="Glyco_trans_2-like"/>
</dbReference>
<name>A0ABX0TMU4_9MICC</name>
<evidence type="ECO:0000259" key="9">
    <source>
        <dbReference type="Pfam" id="PF04138"/>
    </source>
</evidence>
<feature type="region of interest" description="Disordered" evidence="6">
    <location>
        <begin position="339"/>
        <end position="385"/>
    </location>
</feature>
<keyword evidence="3 7" id="KW-0812">Transmembrane</keyword>
<evidence type="ECO:0000313" key="10">
    <source>
        <dbReference type="EMBL" id="NIJ02191.1"/>
    </source>
</evidence>
<evidence type="ECO:0000256" key="6">
    <source>
        <dbReference type="SAM" id="MobiDB-lite"/>
    </source>
</evidence>
<feature type="transmembrane region" description="Helical" evidence="7">
    <location>
        <begin position="278"/>
        <end position="301"/>
    </location>
</feature>
<sequence>MIILIPAYEPDHQLITLVRNLQAADPWLTMVVVDDGSGPGYQETFDAVARLGCHVLSYQENGGKGRALKSGFAFIAQRFPGHNVVCADSDGQHGVADILAVADRVSRVTAAVVLGCRSFTGDVPARSRVGNTVTRWLFMLATGQKIRDTQTGLRGYRADMIPWLLSVGGQRYEYELNLLLEAKQVGYGIDAVEIATVYLNDNSGSHFRPIADSVRIYAPLLKFLGSSLSAFVVDLVLFLVLLGVTDSLLLAVLGARVISASLNFMVNRRVVFEHGRDTSLRAAAVGYVGLVLVLLGANYAALWGLTSLAVPDLPAKILTELALLGVSYAVQQRVLFTRRGQESGRGEESGHRGKTHMPGLVPAQFQHSIPRKSGDQSPKRFRSNR</sequence>
<evidence type="ECO:0000313" key="11">
    <source>
        <dbReference type="Proteomes" id="UP000802392"/>
    </source>
</evidence>
<dbReference type="EMBL" id="JAAOZD010000005">
    <property type="protein sequence ID" value="NIJ02191.1"/>
    <property type="molecule type" value="Genomic_DNA"/>
</dbReference>
<comment type="similarity">
    <text evidence="2">Belongs to the glycosyltransferase 2 family.</text>
</comment>
<feature type="domain" description="GtrA/DPMS transmembrane" evidence="9">
    <location>
        <begin position="222"/>
        <end position="336"/>
    </location>
</feature>
<evidence type="ECO:0000256" key="7">
    <source>
        <dbReference type="SAM" id="Phobius"/>
    </source>
</evidence>
<dbReference type="PANTHER" id="PTHR48090:SF6">
    <property type="entry name" value="SLR5056 PROTEIN"/>
    <property type="match status" value="1"/>
</dbReference>
<feature type="transmembrane region" description="Helical" evidence="7">
    <location>
        <begin position="248"/>
        <end position="266"/>
    </location>
</feature>
<evidence type="ECO:0000259" key="8">
    <source>
        <dbReference type="Pfam" id="PF00535"/>
    </source>
</evidence>
<keyword evidence="5 7" id="KW-0472">Membrane</keyword>
<dbReference type="Pfam" id="PF00535">
    <property type="entry name" value="Glycos_transf_2"/>
    <property type="match status" value="1"/>
</dbReference>
<comment type="subcellular location">
    <subcellularLocation>
        <location evidence="1">Membrane</location>
        <topology evidence="1">Multi-pass membrane protein</topology>
    </subcellularLocation>
</comment>
<proteinExistence type="inferred from homology"/>
<evidence type="ECO:0000256" key="1">
    <source>
        <dbReference type="ARBA" id="ARBA00004141"/>
    </source>
</evidence>
<evidence type="ECO:0000256" key="5">
    <source>
        <dbReference type="ARBA" id="ARBA00023136"/>
    </source>
</evidence>
<organism evidence="10 11">
    <name type="scientific">Paenarthrobacter ilicis</name>
    <dbReference type="NCBI Taxonomy" id="43665"/>
    <lineage>
        <taxon>Bacteria</taxon>
        <taxon>Bacillati</taxon>
        <taxon>Actinomycetota</taxon>
        <taxon>Actinomycetes</taxon>
        <taxon>Micrococcales</taxon>
        <taxon>Micrococcaceae</taxon>
        <taxon>Paenarthrobacter</taxon>
    </lineage>
</organism>
<gene>
    <name evidence="10" type="ORF">FHR86_002532</name>
</gene>
<dbReference type="Gene3D" id="3.90.550.10">
    <property type="entry name" value="Spore Coat Polysaccharide Biosynthesis Protein SpsA, Chain A"/>
    <property type="match status" value="1"/>
</dbReference>
<evidence type="ECO:0000256" key="2">
    <source>
        <dbReference type="ARBA" id="ARBA00006739"/>
    </source>
</evidence>
<keyword evidence="11" id="KW-1185">Reference proteome</keyword>
<evidence type="ECO:0000256" key="3">
    <source>
        <dbReference type="ARBA" id="ARBA00022692"/>
    </source>
</evidence>
<protein>
    <submittedName>
        <fullName evidence="10">Flippase GtrA</fullName>
    </submittedName>
</protein>
<dbReference type="InterPro" id="IPR029044">
    <property type="entry name" value="Nucleotide-diphossugar_trans"/>
</dbReference>
<dbReference type="CDD" id="cd04179">
    <property type="entry name" value="DPM_DPG-synthase_like"/>
    <property type="match status" value="1"/>
</dbReference>
<accession>A0ABX0TMU4</accession>
<feature type="domain" description="Glycosyltransferase 2-like" evidence="8">
    <location>
        <begin position="3"/>
        <end position="148"/>
    </location>
</feature>
<evidence type="ECO:0000256" key="4">
    <source>
        <dbReference type="ARBA" id="ARBA00022989"/>
    </source>
</evidence>
<feature type="compositionally biased region" description="Basic and acidic residues" evidence="6">
    <location>
        <begin position="339"/>
        <end position="351"/>
    </location>
</feature>
<dbReference type="InterPro" id="IPR007267">
    <property type="entry name" value="GtrA_DPMS_TM"/>
</dbReference>
<dbReference type="PANTHER" id="PTHR48090">
    <property type="entry name" value="UNDECAPRENYL-PHOSPHATE 4-DEOXY-4-FORMAMIDO-L-ARABINOSE TRANSFERASE-RELATED"/>
    <property type="match status" value="1"/>
</dbReference>
<comment type="caution">
    <text evidence="10">The sequence shown here is derived from an EMBL/GenBank/DDBJ whole genome shotgun (WGS) entry which is preliminary data.</text>
</comment>
<feature type="transmembrane region" description="Helical" evidence="7">
    <location>
        <begin position="313"/>
        <end position="330"/>
    </location>
</feature>